<evidence type="ECO:0000313" key="2">
    <source>
        <dbReference type="EMBL" id="KAJ5538085.1"/>
    </source>
</evidence>
<reference evidence="2 3" key="1">
    <citation type="journal article" date="2023" name="IMA Fungus">
        <title>Comparative genomic study of the Penicillium genus elucidates a diverse pangenome and 15 lateral gene transfer events.</title>
        <authorList>
            <person name="Petersen C."/>
            <person name="Sorensen T."/>
            <person name="Nielsen M.R."/>
            <person name="Sondergaard T.E."/>
            <person name="Sorensen J.L."/>
            <person name="Fitzpatrick D.A."/>
            <person name="Frisvad J.C."/>
            <person name="Nielsen K.L."/>
        </authorList>
    </citation>
    <scope>NUCLEOTIDE SEQUENCE [LARGE SCALE GENOMIC DNA]</scope>
    <source>
        <strain evidence="2 3">IBT 35679</strain>
    </source>
</reference>
<keyword evidence="3" id="KW-1185">Reference proteome</keyword>
<evidence type="ECO:0000313" key="3">
    <source>
        <dbReference type="Proteomes" id="UP001220324"/>
    </source>
</evidence>
<organism evidence="2 3">
    <name type="scientific">Penicillium frequentans</name>
    <dbReference type="NCBI Taxonomy" id="3151616"/>
    <lineage>
        <taxon>Eukaryota</taxon>
        <taxon>Fungi</taxon>
        <taxon>Dikarya</taxon>
        <taxon>Ascomycota</taxon>
        <taxon>Pezizomycotina</taxon>
        <taxon>Eurotiomycetes</taxon>
        <taxon>Eurotiomycetidae</taxon>
        <taxon>Eurotiales</taxon>
        <taxon>Aspergillaceae</taxon>
        <taxon>Penicillium</taxon>
    </lineage>
</organism>
<gene>
    <name evidence="2" type="ORF">N7494_007564</name>
</gene>
<dbReference type="EMBL" id="JAQIZZ010000006">
    <property type="protein sequence ID" value="KAJ5538085.1"/>
    <property type="molecule type" value="Genomic_DNA"/>
</dbReference>
<dbReference type="AlphaFoldDB" id="A0AAD6CSS5"/>
<accession>A0AAD6CSS5</accession>
<proteinExistence type="predicted"/>
<comment type="caution">
    <text evidence="2">The sequence shown here is derived from an EMBL/GenBank/DDBJ whole genome shotgun (WGS) entry which is preliminary data.</text>
</comment>
<evidence type="ECO:0000256" key="1">
    <source>
        <dbReference type="SAM" id="MobiDB-lite"/>
    </source>
</evidence>
<protein>
    <submittedName>
        <fullName evidence="2">Uncharacterized protein</fullName>
    </submittedName>
</protein>
<sequence length="60" mass="6603">MRNYDFKVRIDLGHSDGSGVNRRLRGPERLASNDRPPFAMTVTVPGFLDSGPYLAPSSPN</sequence>
<name>A0AAD6CSS5_9EURO</name>
<feature type="region of interest" description="Disordered" evidence="1">
    <location>
        <begin position="16"/>
        <end position="37"/>
    </location>
</feature>
<dbReference type="Proteomes" id="UP001220324">
    <property type="component" value="Unassembled WGS sequence"/>
</dbReference>